<accession>D1YJ20</accession>
<proteinExistence type="predicted"/>
<evidence type="ECO:0000313" key="1">
    <source>
        <dbReference type="EMBL" id="EFB62541.1"/>
    </source>
</evidence>
<dbReference type="Proteomes" id="UP000003684">
    <property type="component" value="Unassembled WGS sequence"/>
</dbReference>
<dbReference type="AlphaFoldDB" id="D1YJ20"/>
<sequence length="63" mass="7518">MIKYKEFALEDIFCKIKSPKIKGKAADFPTTKKAIIKYHYLQPELKIKDYQDLQKKRLSQNNK</sequence>
<gene>
    <name evidence="1" type="ORF">HMPREF9209_0102</name>
</gene>
<evidence type="ECO:0000313" key="2">
    <source>
        <dbReference type="Proteomes" id="UP000003684"/>
    </source>
</evidence>
<reference evidence="1 2" key="1">
    <citation type="submission" date="2009-12" db="EMBL/GenBank/DDBJ databases">
        <title>Genome Sequence of Lactobacillus gasseri 224-1.</title>
        <authorList>
            <person name="Durkin A.S."/>
            <person name="Madupu R."/>
            <person name="Torralba M."/>
            <person name="Methe B."/>
            <person name="Sutton G."/>
            <person name="Strausberg R.L."/>
            <person name="Nelson K.E."/>
        </authorList>
    </citation>
    <scope>NUCLEOTIDE SEQUENCE [LARGE SCALE GENOMIC DNA]</scope>
    <source>
        <strain evidence="1 2">224-1</strain>
    </source>
</reference>
<organism evidence="1 2">
    <name type="scientific">Lactobacillus gasseri 224-1</name>
    <dbReference type="NCBI Taxonomy" id="679196"/>
    <lineage>
        <taxon>Bacteria</taxon>
        <taxon>Bacillati</taxon>
        <taxon>Bacillota</taxon>
        <taxon>Bacilli</taxon>
        <taxon>Lactobacillales</taxon>
        <taxon>Lactobacillaceae</taxon>
        <taxon>Lactobacillus</taxon>
    </lineage>
</organism>
<comment type="caution">
    <text evidence="1">The sequence shown here is derived from an EMBL/GenBank/DDBJ whole genome shotgun (WGS) entry which is preliminary data.</text>
</comment>
<name>D1YJ20_LACGS</name>
<protein>
    <submittedName>
        <fullName evidence="1">Uncharacterized protein</fullName>
    </submittedName>
</protein>
<dbReference type="EMBL" id="ADFT01000016">
    <property type="protein sequence ID" value="EFB62541.1"/>
    <property type="molecule type" value="Genomic_DNA"/>
</dbReference>